<protein>
    <submittedName>
        <fullName evidence="1">Uncharacterized protein</fullName>
    </submittedName>
</protein>
<dbReference type="EMBL" id="LMAI01000010">
    <property type="protein sequence ID" value="KUJ54965.1"/>
    <property type="molecule type" value="Genomic_DNA"/>
</dbReference>
<proteinExistence type="predicted"/>
<reference evidence="1 2" key="1">
    <citation type="submission" date="2015-10" db="EMBL/GenBank/DDBJ databases">
        <title>Genome sequence of Chryseobacterium greenlandense.</title>
        <authorList>
            <person name="Newman J."/>
            <person name="Fischer K."/>
            <person name="Miller J."/>
        </authorList>
    </citation>
    <scope>NUCLEOTIDE SEQUENCE [LARGE SCALE GENOMIC DNA]</scope>
    <source>
        <strain evidence="1 2">UMB34</strain>
    </source>
</reference>
<evidence type="ECO:0000313" key="1">
    <source>
        <dbReference type="EMBL" id="KUJ54965.1"/>
    </source>
</evidence>
<dbReference type="AlphaFoldDB" id="A0A101CF08"/>
<accession>A0A101CF08</accession>
<comment type="caution">
    <text evidence="1">The sequence shown here is derived from an EMBL/GenBank/DDBJ whole genome shotgun (WGS) entry which is preliminary data.</text>
</comment>
<organism evidence="1 2">
    <name type="scientific">Chryseobacterium aquaticum subsp. greenlandense</name>
    <dbReference type="NCBI Taxonomy" id="345663"/>
    <lineage>
        <taxon>Bacteria</taxon>
        <taxon>Pseudomonadati</taxon>
        <taxon>Bacteroidota</taxon>
        <taxon>Flavobacteriia</taxon>
        <taxon>Flavobacteriales</taxon>
        <taxon>Weeksellaceae</taxon>
        <taxon>Chryseobacterium group</taxon>
        <taxon>Chryseobacterium</taxon>
    </lineage>
</organism>
<dbReference type="Proteomes" id="UP000054388">
    <property type="component" value="Unassembled WGS sequence"/>
</dbReference>
<evidence type="ECO:0000313" key="2">
    <source>
        <dbReference type="Proteomes" id="UP000054388"/>
    </source>
</evidence>
<dbReference type="RefSeq" id="WP_059137561.1">
    <property type="nucleotide sequence ID" value="NZ_LMAI01000010.1"/>
</dbReference>
<sequence length="166" mass="19420">MKTLIVFLFSIFSLSLYSQNDKPKRSAYSLEIAATETQQYGMEVKESPYFVKEKILQIYCGEKIFVECEIEADTISSMKVVEKNINPEKTIIIDFSQNAENRKEIRTDLYVKNPFSKILKYNASMFTPISQKWKSTSIIPIDPKLENFEMWPHSIITLVLENWKLE</sequence>
<gene>
    <name evidence="1" type="ORF">AR686_15535</name>
</gene>
<name>A0A101CF08_9FLAO</name>